<evidence type="ECO:0000256" key="12">
    <source>
        <dbReference type="ARBA" id="ARBA00056581"/>
    </source>
</evidence>
<dbReference type="GO" id="GO:0005524">
    <property type="term" value="F:ATP binding"/>
    <property type="evidence" value="ECO:0007669"/>
    <property type="project" value="UniProtKB-UniRule"/>
</dbReference>
<dbReference type="AlphaFoldDB" id="A0A8C2K182"/>
<keyword evidence="9" id="KW-0112">Calmodulin-binding</keyword>
<dbReference type="InterPro" id="IPR032710">
    <property type="entry name" value="NTF2-like_dom_sf"/>
</dbReference>
<keyword evidence="7" id="KW-0418">Kinase</keyword>
<dbReference type="InterPro" id="IPR008271">
    <property type="entry name" value="Ser/Thr_kinase_AS"/>
</dbReference>
<dbReference type="Proteomes" id="UP000694701">
    <property type="component" value="Unplaced"/>
</dbReference>
<evidence type="ECO:0000256" key="2">
    <source>
        <dbReference type="ARBA" id="ARBA00012434"/>
    </source>
</evidence>
<dbReference type="FunFam" id="1.10.510.10:FF:000001">
    <property type="entry name" value="Calcium/calmodulin-dependent protein kinase type II subunit delta"/>
    <property type="match status" value="1"/>
</dbReference>
<comment type="subunit">
    <text evidence="13">CAMK2 is composed of four different chains: alpha, beta, gamma, and delta. The different isoforms assemble into homo- or heteromultimeric holoenzymes composed of 8 to 12 subunits.</text>
</comment>
<comment type="catalytic activity">
    <reaction evidence="11">
        <text>L-seryl-[protein] + ATP = O-phospho-L-seryl-[protein] + ADP + H(+)</text>
        <dbReference type="Rhea" id="RHEA:17989"/>
        <dbReference type="Rhea" id="RHEA-COMP:9863"/>
        <dbReference type="Rhea" id="RHEA-COMP:11604"/>
        <dbReference type="ChEBI" id="CHEBI:15378"/>
        <dbReference type="ChEBI" id="CHEBI:29999"/>
        <dbReference type="ChEBI" id="CHEBI:30616"/>
        <dbReference type="ChEBI" id="CHEBI:83421"/>
        <dbReference type="ChEBI" id="CHEBI:456216"/>
        <dbReference type="EC" id="2.7.11.17"/>
    </reaction>
</comment>
<dbReference type="SUPFAM" id="SSF56112">
    <property type="entry name" value="Protein kinase-like (PK-like)"/>
    <property type="match status" value="1"/>
</dbReference>
<accession>A0A8C2K182</accession>
<feature type="domain" description="Protein kinase" evidence="15">
    <location>
        <begin position="13"/>
        <end position="271"/>
    </location>
</feature>
<dbReference type="Gene3D" id="3.10.450.50">
    <property type="match status" value="1"/>
</dbReference>
<evidence type="ECO:0000256" key="4">
    <source>
        <dbReference type="ARBA" id="ARBA00022553"/>
    </source>
</evidence>
<evidence type="ECO:0000256" key="14">
    <source>
        <dbReference type="PROSITE-ProRule" id="PRU10141"/>
    </source>
</evidence>
<evidence type="ECO:0000256" key="11">
    <source>
        <dbReference type="ARBA" id="ARBA00047430"/>
    </source>
</evidence>
<dbReference type="Gene3D" id="3.30.200.20">
    <property type="entry name" value="Phosphorylase Kinase, domain 1"/>
    <property type="match status" value="1"/>
</dbReference>
<evidence type="ECO:0000256" key="6">
    <source>
        <dbReference type="ARBA" id="ARBA00022741"/>
    </source>
</evidence>
<dbReference type="SMART" id="SM00220">
    <property type="entry name" value="S_TKc"/>
    <property type="match status" value="1"/>
</dbReference>
<dbReference type="PROSITE" id="PS00108">
    <property type="entry name" value="PROTEIN_KINASE_ST"/>
    <property type="match status" value="1"/>
</dbReference>
<dbReference type="Pfam" id="PF08332">
    <property type="entry name" value="CaMKII_AD"/>
    <property type="match status" value="1"/>
</dbReference>
<comment type="function">
    <text evidence="12">CaM-kinase II (CAMK2) is a prominent kinase in the central nervous system.</text>
</comment>
<dbReference type="Gene3D" id="1.10.510.10">
    <property type="entry name" value="Transferase(Phosphotransferase) domain 1"/>
    <property type="match status" value="1"/>
</dbReference>
<dbReference type="FunFam" id="3.30.200.20:FF:000002">
    <property type="entry name" value="Calcium/calmodulin-dependent protein kinase type II subunit delta isoform 2"/>
    <property type="match status" value="1"/>
</dbReference>
<dbReference type="PANTHER" id="PTHR24347">
    <property type="entry name" value="SERINE/THREONINE-PROTEIN KINASE"/>
    <property type="match status" value="1"/>
</dbReference>
<keyword evidence="4" id="KW-0597">Phosphoprotein</keyword>
<dbReference type="SUPFAM" id="SSF54427">
    <property type="entry name" value="NTF2-like"/>
    <property type="match status" value="1"/>
</dbReference>
<dbReference type="InterPro" id="IPR017441">
    <property type="entry name" value="Protein_kinase_ATP_BS"/>
</dbReference>
<keyword evidence="6 14" id="KW-0547">Nucleotide-binding</keyword>
<dbReference type="GO" id="GO:0005516">
    <property type="term" value="F:calmodulin binding"/>
    <property type="evidence" value="ECO:0007669"/>
    <property type="project" value="UniProtKB-KW"/>
</dbReference>
<dbReference type="InterPro" id="IPR011009">
    <property type="entry name" value="Kinase-like_dom_sf"/>
</dbReference>
<feature type="binding site" evidence="14">
    <location>
        <position position="42"/>
    </location>
    <ligand>
        <name>ATP</name>
        <dbReference type="ChEBI" id="CHEBI:30616"/>
    </ligand>
</feature>
<comment type="similarity">
    <text evidence="1">Belongs to the protein kinase superfamily. CAMK Ser/Thr protein kinase family. CaMK subfamily.</text>
</comment>
<dbReference type="InterPro" id="IPR013543">
    <property type="entry name" value="Ca/CaM-dep_prot_kinase-assoc"/>
</dbReference>
<gene>
    <name evidence="16" type="primary">LOC109062978</name>
</gene>
<dbReference type="Pfam" id="PF00069">
    <property type="entry name" value="Pkinase"/>
    <property type="match status" value="1"/>
</dbReference>
<dbReference type="Gene3D" id="6.10.140.620">
    <property type="match status" value="1"/>
</dbReference>
<dbReference type="GO" id="GO:0004683">
    <property type="term" value="F:calcium/calmodulin-dependent protein kinase activity"/>
    <property type="evidence" value="ECO:0007669"/>
    <property type="project" value="UniProtKB-EC"/>
</dbReference>
<name>A0A8C2K182_CYPCA</name>
<organism evidence="16 17">
    <name type="scientific">Cyprinus carpio</name>
    <name type="common">Common carp</name>
    <dbReference type="NCBI Taxonomy" id="7962"/>
    <lineage>
        <taxon>Eukaryota</taxon>
        <taxon>Metazoa</taxon>
        <taxon>Chordata</taxon>
        <taxon>Craniata</taxon>
        <taxon>Vertebrata</taxon>
        <taxon>Euteleostomi</taxon>
        <taxon>Actinopterygii</taxon>
        <taxon>Neopterygii</taxon>
        <taxon>Teleostei</taxon>
        <taxon>Ostariophysi</taxon>
        <taxon>Cypriniformes</taxon>
        <taxon>Cyprinidae</taxon>
        <taxon>Cyprininae</taxon>
        <taxon>Cyprinus</taxon>
    </lineage>
</organism>
<evidence type="ECO:0000259" key="15">
    <source>
        <dbReference type="PROSITE" id="PS50011"/>
    </source>
</evidence>
<evidence type="ECO:0000313" key="17">
    <source>
        <dbReference type="Proteomes" id="UP000694701"/>
    </source>
</evidence>
<keyword evidence="5" id="KW-0808">Transferase</keyword>
<dbReference type="FunFam" id="3.10.450.50:FF:000001">
    <property type="entry name" value="calcium/calmodulin-dependent protein kinase type II subunit gamma isoform X1"/>
    <property type="match status" value="1"/>
</dbReference>
<dbReference type="GO" id="GO:0043226">
    <property type="term" value="C:organelle"/>
    <property type="evidence" value="ECO:0007669"/>
    <property type="project" value="UniProtKB-ARBA"/>
</dbReference>
<dbReference type="EC" id="2.7.11.17" evidence="2"/>
<dbReference type="InterPro" id="IPR000719">
    <property type="entry name" value="Prot_kinase_dom"/>
</dbReference>
<evidence type="ECO:0000256" key="10">
    <source>
        <dbReference type="ARBA" id="ARBA00047307"/>
    </source>
</evidence>
<keyword evidence="3" id="KW-0723">Serine/threonine-protein kinase</keyword>
<evidence type="ECO:0000256" key="3">
    <source>
        <dbReference type="ARBA" id="ARBA00022527"/>
    </source>
</evidence>
<proteinExistence type="inferred from homology"/>
<comment type="catalytic activity">
    <reaction evidence="10">
        <text>L-threonyl-[protein] + ATP = O-phospho-L-threonyl-[protein] + ADP + H(+)</text>
        <dbReference type="Rhea" id="RHEA:46608"/>
        <dbReference type="Rhea" id="RHEA-COMP:11060"/>
        <dbReference type="Rhea" id="RHEA-COMP:11605"/>
        <dbReference type="ChEBI" id="CHEBI:15378"/>
        <dbReference type="ChEBI" id="CHEBI:30013"/>
        <dbReference type="ChEBI" id="CHEBI:30616"/>
        <dbReference type="ChEBI" id="CHEBI:61977"/>
        <dbReference type="ChEBI" id="CHEBI:456216"/>
        <dbReference type="EC" id="2.7.11.17"/>
    </reaction>
</comment>
<protein>
    <recommendedName>
        <fullName evidence="2">calcium/calmodulin-dependent protein kinase</fullName>
        <ecNumber evidence="2">2.7.11.17</ecNumber>
    </recommendedName>
</protein>
<reference evidence="16" key="1">
    <citation type="submission" date="2025-08" db="UniProtKB">
        <authorList>
            <consortium name="Ensembl"/>
        </authorList>
    </citation>
    <scope>IDENTIFICATION</scope>
</reference>
<dbReference type="PROSITE" id="PS50011">
    <property type="entry name" value="PROTEIN_KINASE_DOM"/>
    <property type="match status" value="1"/>
</dbReference>
<evidence type="ECO:0000256" key="7">
    <source>
        <dbReference type="ARBA" id="ARBA00022777"/>
    </source>
</evidence>
<evidence type="ECO:0000313" key="16">
    <source>
        <dbReference type="Ensembl" id="ENSCCRP00020102321.1"/>
    </source>
</evidence>
<dbReference type="Ensembl" id="ENSCCRT00020111837.1">
    <property type="protein sequence ID" value="ENSCCRP00020102321.1"/>
    <property type="gene ID" value="ENSCCRG00020034511.1"/>
</dbReference>
<dbReference type="PROSITE" id="PS00107">
    <property type="entry name" value="PROTEIN_KINASE_ATP"/>
    <property type="match status" value="1"/>
</dbReference>
<evidence type="ECO:0000256" key="9">
    <source>
        <dbReference type="ARBA" id="ARBA00022860"/>
    </source>
</evidence>
<keyword evidence="8 14" id="KW-0067">ATP-binding</keyword>
<evidence type="ECO:0000256" key="1">
    <source>
        <dbReference type="ARBA" id="ARBA00005354"/>
    </source>
</evidence>
<evidence type="ECO:0000256" key="13">
    <source>
        <dbReference type="ARBA" id="ARBA00064333"/>
    </source>
</evidence>
<evidence type="ECO:0000256" key="8">
    <source>
        <dbReference type="ARBA" id="ARBA00022840"/>
    </source>
</evidence>
<evidence type="ECO:0000256" key="5">
    <source>
        <dbReference type="ARBA" id="ARBA00022679"/>
    </source>
</evidence>
<dbReference type="CDD" id="cd14086">
    <property type="entry name" value="STKc_CaMKII"/>
    <property type="match status" value="1"/>
</dbReference>
<sequence length="556" mass="62625">MATTTCTRFTDEYQLYEELGKGAFSVVRRCVKLCTGQEYAAKIINTKKLSARDHQKLEREARICRLLKHPNIVRLHDSISEEGFHYLLFDLVTGGELFEDIVAREYYSEADASHCIHQILESVNHIHHHDIVHRDLKPENLLLASKCKNAAVKLADFGLAIEVQGDQQAWFGFAGTPGYLSPEVLRKEAYGKPVDIWACGVILYILLVGYPPFWDEDQHKLYQQIKAGAYDFPSPEWDTVTPEAKNLINQMLTINPAKRITAQEALKHPWVCQRSTVASMMHRQETVECLKKFNARRKLKGAILTTMLTHYHSCSLSVFLSYLALKHPLTPFNTVLCSAQPQSNSAKNSIVTSPKGNVPSPALVFTSLFLSVLSRSIFSSDSSVALASFSCLTHVCLCQRLRPPVVDHTVCVYSPVSMFSLTARKQEIIKITEQLIEAINNGDFDAYAKICDPGLTSFEPEALGNLVEGMDFHRFYFENLLSKNSKPIHTTILNPHVHLIGEDAACIAYIRLTQFVDGQGRPRSSQSEETRVWHRRDAKWQNVHFHCSGAPAAPLQ</sequence>